<proteinExistence type="predicted"/>
<accession>A0A0A8Y3V7</accession>
<reference evidence="1" key="1">
    <citation type="submission" date="2014-09" db="EMBL/GenBank/DDBJ databases">
        <authorList>
            <person name="Magalhaes I.L.F."/>
            <person name="Oliveira U."/>
            <person name="Santos F.R."/>
            <person name="Vidigal T.H.D.A."/>
            <person name="Brescovit A.D."/>
            <person name="Santos A.J."/>
        </authorList>
    </citation>
    <scope>NUCLEOTIDE SEQUENCE</scope>
    <source>
        <tissue evidence="1">Shoot tissue taken approximately 20 cm above the soil surface</tissue>
    </source>
</reference>
<name>A0A0A8Y3V7_ARUDO</name>
<protein>
    <submittedName>
        <fullName evidence="1">Uncharacterized protein</fullName>
    </submittedName>
</protein>
<reference evidence="1" key="2">
    <citation type="journal article" date="2015" name="Data Brief">
        <title>Shoot transcriptome of the giant reed, Arundo donax.</title>
        <authorList>
            <person name="Barrero R.A."/>
            <person name="Guerrero F.D."/>
            <person name="Moolhuijzen P."/>
            <person name="Goolsby J.A."/>
            <person name="Tidwell J."/>
            <person name="Bellgard S.E."/>
            <person name="Bellgard M.I."/>
        </authorList>
    </citation>
    <scope>NUCLEOTIDE SEQUENCE</scope>
    <source>
        <tissue evidence="1">Shoot tissue taken approximately 20 cm above the soil surface</tissue>
    </source>
</reference>
<evidence type="ECO:0000313" key="1">
    <source>
        <dbReference type="EMBL" id="JAD19975.1"/>
    </source>
</evidence>
<dbReference type="EMBL" id="GBRH01277920">
    <property type="protein sequence ID" value="JAD19975.1"/>
    <property type="molecule type" value="Transcribed_RNA"/>
</dbReference>
<organism evidence="1">
    <name type="scientific">Arundo donax</name>
    <name type="common">Giant reed</name>
    <name type="synonym">Donax arundinaceus</name>
    <dbReference type="NCBI Taxonomy" id="35708"/>
    <lineage>
        <taxon>Eukaryota</taxon>
        <taxon>Viridiplantae</taxon>
        <taxon>Streptophyta</taxon>
        <taxon>Embryophyta</taxon>
        <taxon>Tracheophyta</taxon>
        <taxon>Spermatophyta</taxon>
        <taxon>Magnoliopsida</taxon>
        <taxon>Liliopsida</taxon>
        <taxon>Poales</taxon>
        <taxon>Poaceae</taxon>
        <taxon>PACMAD clade</taxon>
        <taxon>Arundinoideae</taxon>
        <taxon>Arundineae</taxon>
        <taxon>Arundo</taxon>
    </lineage>
</organism>
<dbReference type="AlphaFoldDB" id="A0A0A8Y3V7"/>
<sequence length="29" mass="3196">MAIIHIHLAITVLQIKESVHSKPEASILC</sequence>